<evidence type="ECO:0000256" key="13">
    <source>
        <dbReference type="ARBA" id="ARBA00023136"/>
    </source>
</evidence>
<comment type="subcellular location">
    <subcellularLocation>
        <location evidence="2">Cell membrane</location>
        <topology evidence="2">Multi-pass membrane protein</topology>
    </subcellularLocation>
</comment>
<evidence type="ECO:0000256" key="1">
    <source>
        <dbReference type="ARBA" id="ARBA00000085"/>
    </source>
</evidence>
<evidence type="ECO:0000256" key="10">
    <source>
        <dbReference type="ARBA" id="ARBA00022840"/>
    </source>
</evidence>
<feature type="transmembrane region" description="Helical" evidence="14">
    <location>
        <begin position="284"/>
        <end position="304"/>
    </location>
</feature>
<feature type="transmembrane region" description="Helical" evidence="14">
    <location>
        <begin position="324"/>
        <end position="343"/>
    </location>
</feature>
<comment type="caution">
    <text evidence="16">The sequence shown here is derived from an EMBL/GenBank/DDBJ whole genome shotgun (WGS) entry which is preliminary data.</text>
</comment>
<evidence type="ECO:0000313" key="17">
    <source>
        <dbReference type="Proteomes" id="UP001236559"/>
    </source>
</evidence>
<dbReference type="CDD" id="cd00082">
    <property type="entry name" value="HisKA"/>
    <property type="match status" value="1"/>
</dbReference>
<evidence type="ECO:0000256" key="6">
    <source>
        <dbReference type="ARBA" id="ARBA00022679"/>
    </source>
</evidence>
<evidence type="ECO:0000259" key="15">
    <source>
        <dbReference type="PROSITE" id="PS50109"/>
    </source>
</evidence>
<dbReference type="InterPro" id="IPR003594">
    <property type="entry name" value="HATPase_dom"/>
</dbReference>
<keyword evidence="9 16" id="KW-0418">Kinase</keyword>
<feature type="transmembrane region" description="Helical" evidence="14">
    <location>
        <begin position="239"/>
        <end position="264"/>
    </location>
</feature>
<dbReference type="RefSeq" id="WP_023056249.1">
    <property type="nucleotide sequence ID" value="NZ_JAUSTN010000001.1"/>
</dbReference>
<dbReference type="SMART" id="SM00388">
    <property type="entry name" value="HisKA"/>
    <property type="match status" value="1"/>
</dbReference>
<dbReference type="PANTHER" id="PTHR45528">
    <property type="entry name" value="SENSOR HISTIDINE KINASE CPXA"/>
    <property type="match status" value="1"/>
</dbReference>
<dbReference type="PROSITE" id="PS50109">
    <property type="entry name" value="HIS_KIN"/>
    <property type="match status" value="1"/>
</dbReference>
<dbReference type="InterPro" id="IPR036890">
    <property type="entry name" value="HATPase_C_sf"/>
</dbReference>
<dbReference type="GO" id="GO:0016301">
    <property type="term" value="F:kinase activity"/>
    <property type="evidence" value="ECO:0007669"/>
    <property type="project" value="UniProtKB-KW"/>
</dbReference>
<comment type="catalytic activity">
    <reaction evidence="1">
        <text>ATP + protein L-histidine = ADP + protein N-phospho-L-histidine.</text>
        <dbReference type="EC" id="2.7.13.3"/>
    </reaction>
</comment>
<proteinExistence type="predicted"/>
<evidence type="ECO:0000256" key="14">
    <source>
        <dbReference type="SAM" id="Phobius"/>
    </source>
</evidence>
<dbReference type="Proteomes" id="UP001236559">
    <property type="component" value="Unassembled WGS sequence"/>
</dbReference>
<keyword evidence="5" id="KW-0597">Phosphoprotein</keyword>
<organism evidence="16 17">
    <name type="scientific">Peptoniphilus koenoeneniae</name>
    <dbReference type="NCBI Taxonomy" id="507751"/>
    <lineage>
        <taxon>Bacteria</taxon>
        <taxon>Bacillati</taxon>
        <taxon>Bacillota</taxon>
        <taxon>Tissierellia</taxon>
        <taxon>Tissierellales</taxon>
        <taxon>Peptoniphilaceae</taxon>
        <taxon>Peptoniphilus</taxon>
    </lineage>
</organism>
<evidence type="ECO:0000313" key="16">
    <source>
        <dbReference type="EMBL" id="MDQ0274226.1"/>
    </source>
</evidence>
<keyword evidence="11 14" id="KW-1133">Transmembrane helix</keyword>
<evidence type="ECO:0000256" key="5">
    <source>
        <dbReference type="ARBA" id="ARBA00022553"/>
    </source>
</evidence>
<dbReference type="SUPFAM" id="SSF47384">
    <property type="entry name" value="Homodimeric domain of signal transducing histidine kinase"/>
    <property type="match status" value="1"/>
</dbReference>
<keyword evidence="13 14" id="KW-0472">Membrane</keyword>
<feature type="transmembrane region" description="Helical" evidence="14">
    <location>
        <begin position="382"/>
        <end position="402"/>
    </location>
</feature>
<keyword evidence="8" id="KW-0547">Nucleotide-binding</keyword>
<reference evidence="16 17" key="1">
    <citation type="submission" date="2023-07" db="EMBL/GenBank/DDBJ databases">
        <title>Genomic Encyclopedia of Type Strains, Phase IV (KMG-IV): sequencing the most valuable type-strain genomes for metagenomic binning, comparative biology and taxonomic classification.</title>
        <authorList>
            <person name="Goeker M."/>
        </authorList>
    </citation>
    <scope>NUCLEOTIDE SEQUENCE [LARGE SCALE GENOMIC DNA]</scope>
    <source>
        <strain evidence="16 17">DSM 22616</strain>
    </source>
</reference>
<keyword evidence="10" id="KW-0067">ATP-binding</keyword>
<evidence type="ECO:0000256" key="3">
    <source>
        <dbReference type="ARBA" id="ARBA00012438"/>
    </source>
</evidence>
<dbReference type="InterPro" id="IPR005467">
    <property type="entry name" value="His_kinase_dom"/>
</dbReference>
<dbReference type="Pfam" id="PF02518">
    <property type="entry name" value="HATPase_c"/>
    <property type="match status" value="1"/>
</dbReference>
<feature type="transmembrane region" description="Helical" evidence="14">
    <location>
        <begin position="408"/>
        <end position="425"/>
    </location>
</feature>
<evidence type="ECO:0000256" key="7">
    <source>
        <dbReference type="ARBA" id="ARBA00022692"/>
    </source>
</evidence>
<keyword evidence="12" id="KW-0902">Two-component regulatory system</keyword>
<keyword evidence="4" id="KW-1003">Cell membrane</keyword>
<dbReference type="Gene3D" id="3.30.565.10">
    <property type="entry name" value="Histidine kinase-like ATPase, C-terminal domain"/>
    <property type="match status" value="1"/>
</dbReference>
<accession>A0ABU0ASI6</accession>
<evidence type="ECO:0000256" key="8">
    <source>
        <dbReference type="ARBA" id="ARBA00022741"/>
    </source>
</evidence>
<evidence type="ECO:0000256" key="9">
    <source>
        <dbReference type="ARBA" id="ARBA00022777"/>
    </source>
</evidence>
<dbReference type="PRINTS" id="PR00344">
    <property type="entry name" value="BCTRLSENSOR"/>
</dbReference>
<dbReference type="InterPro" id="IPR036097">
    <property type="entry name" value="HisK_dim/P_sf"/>
</dbReference>
<sequence>MKKYFENQKYMVKFLLIWTFIIFSFIFIFSHNKIYSIKNDFGTSINFYLKDFLGGTLYKREDNRSSIIKFAIRSYKKIKPIDQSSLYVTATDDRIVVTDRYDNLVFEGPQGSYDEEKVIKEYNAKANKFSTRYLSNMDTYDQEDPQDIENLNEDYVVKGVCRDGEVKIKDNYEKLKGTFGEFELSKNYMGEDFVKDFKRNLYDIYKNINSKDIKSLNFYYAVNYKSKEFSNFINTLNSLAYTVPITKIFLNIYALGLIIFAFSFKNSKLEGKFKEILFKIPLEIYILFFLLLLAITFRVSWKVLDNVILYNESFIRVFNKNFNIYLLSKVILSLLLFLLVFLIKDLWINRTNSKVIENSAGLRLINAIQSVFGLGNLNGIKLIIIFVFLFLLGVFAASVFGIDYYREILIICWLIFLVFVFLFIYKNLKEFKNIIAKTEKMKDGNFDDKIKNVRGFDKLSDNLNNINSNLQNAVNDAIKSEKLKSELITNVSHDLKTPLTSIINYSELLKNNDLKEEDIKKYSEIIFEKSIRIKNLIEDLFEISKISSGVIEIKPERIDLKEMLYQVLGEWQDKFDEKHLEIKLNLSDQPTILYLDANKTQRVLDNIMSNIYKYALKGTRVYIDLIKDVKLYLIIKNIANYELNIDSQSLFERFTRADSARNSEGSGIGLSIAKSFVEAQGGKFNISIDGDLFKQTITF</sequence>
<feature type="transmembrane region" description="Helical" evidence="14">
    <location>
        <begin position="12"/>
        <end position="30"/>
    </location>
</feature>
<evidence type="ECO:0000256" key="2">
    <source>
        <dbReference type="ARBA" id="ARBA00004651"/>
    </source>
</evidence>
<dbReference type="InterPro" id="IPR003661">
    <property type="entry name" value="HisK_dim/P_dom"/>
</dbReference>
<protein>
    <recommendedName>
        <fullName evidence="3">histidine kinase</fullName>
        <ecNumber evidence="3">2.7.13.3</ecNumber>
    </recommendedName>
</protein>
<dbReference type="SMART" id="SM00387">
    <property type="entry name" value="HATPase_c"/>
    <property type="match status" value="1"/>
</dbReference>
<evidence type="ECO:0000256" key="11">
    <source>
        <dbReference type="ARBA" id="ARBA00022989"/>
    </source>
</evidence>
<dbReference type="SUPFAM" id="SSF55874">
    <property type="entry name" value="ATPase domain of HSP90 chaperone/DNA topoisomerase II/histidine kinase"/>
    <property type="match status" value="1"/>
</dbReference>
<gene>
    <name evidence="16" type="ORF">J2S72_000222</name>
</gene>
<evidence type="ECO:0000256" key="4">
    <source>
        <dbReference type="ARBA" id="ARBA00022475"/>
    </source>
</evidence>
<dbReference type="InterPro" id="IPR004358">
    <property type="entry name" value="Sig_transdc_His_kin-like_C"/>
</dbReference>
<dbReference type="InterPro" id="IPR050398">
    <property type="entry name" value="HssS/ArlS-like"/>
</dbReference>
<keyword evidence="7 14" id="KW-0812">Transmembrane</keyword>
<dbReference type="Gene3D" id="1.10.287.130">
    <property type="match status" value="1"/>
</dbReference>
<dbReference type="EC" id="2.7.13.3" evidence="3"/>
<keyword evidence="6" id="KW-0808">Transferase</keyword>
<keyword evidence="17" id="KW-1185">Reference proteome</keyword>
<evidence type="ECO:0000256" key="12">
    <source>
        <dbReference type="ARBA" id="ARBA00023012"/>
    </source>
</evidence>
<dbReference type="EMBL" id="JAUSTN010000001">
    <property type="protein sequence ID" value="MDQ0274226.1"/>
    <property type="molecule type" value="Genomic_DNA"/>
</dbReference>
<name>A0ABU0ASI6_9FIRM</name>
<dbReference type="Pfam" id="PF00512">
    <property type="entry name" value="HisKA"/>
    <property type="match status" value="1"/>
</dbReference>
<dbReference type="PANTHER" id="PTHR45528:SF1">
    <property type="entry name" value="SENSOR HISTIDINE KINASE CPXA"/>
    <property type="match status" value="1"/>
</dbReference>
<feature type="domain" description="Histidine kinase" evidence="15">
    <location>
        <begin position="490"/>
        <end position="686"/>
    </location>
</feature>